<dbReference type="PANTHER" id="PTHR21363">
    <property type="entry name" value="PREPHENATE DEHYDROGENASE"/>
    <property type="match status" value="1"/>
</dbReference>
<gene>
    <name evidence="4" type="ORF">GCM10009754_62740</name>
</gene>
<name>A0ABP5DDM7_9PSEU</name>
<dbReference type="Gene3D" id="3.40.50.720">
    <property type="entry name" value="NAD(P)-binding Rossmann-like Domain"/>
    <property type="match status" value="1"/>
</dbReference>
<dbReference type="PROSITE" id="PS51176">
    <property type="entry name" value="PDH_ADH"/>
    <property type="match status" value="1"/>
</dbReference>
<proteinExistence type="inferred from homology"/>
<protein>
    <recommendedName>
        <fullName evidence="3">Prephenate/arogenate dehydrogenase domain-containing protein</fullName>
    </recommendedName>
</protein>
<dbReference type="InterPro" id="IPR050812">
    <property type="entry name" value="Preph/Arog_dehydrog"/>
</dbReference>
<dbReference type="InterPro" id="IPR008927">
    <property type="entry name" value="6-PGluconate_DH-like_C_sf"/>
</dbReference>
<dbReference type="Pfam" id="PF20463">
    <property type="entry name" value="PDH_C"/>
    <property type="match status" value="1"/>
</dbReference>
<keyword evidence="5" id="KW-1185">Reference proteome</keyword>
<dbReference type="Gene3D" id="1.10.3660.10">
    <property type="entry name" value="6-phosphogluconate dehydrogenase C-terminal like domain"/>
    <property type="match status" value="1"/>
</dbReference>
<dbReference type="InterPro" id="IPR046825">
    <property type="entry name" value="PDH_C"/>
</dbReference>
<accession>A0ABP5DDM7</accession>
<dbReference type="InterPro" id="IPR036291">
    <property type="entry name" value="NAD(P)-bd_dom_sf"/>
</dbReference>
<dbReference type="EMBL" id="BAAANN010000030">
    <property type="protein sequence ID" value="GAA1978256.1"/>
    <property type="molecule type" value="Genomic_DNA"/>
</dbReference>
<evidence type="ECO:0000259" key="3">
    <source>
        <dbReference type="PROSITE" id="PS51176"/>
    </source>
</evidence>
<dbReference type="SUPFAM" id="SSF51735">
    <property type="entry name" value="NAD(P)-binding Rossmann-fold domains"/>
    <property type="match status" value="1"/>
</dbReference>
<comment type="similarity">
    <text evidence="1">Belongs to the prephenate/arogenate dehydrogenase family.</text>
</comment>
<reference evidence="5" key="1">
    <citation type="journal article" date="2019" name="Int. J. Syst. Evol. Microbiol.">
        <title>The Global Catalogue of Microorganisms (GCM) 10K type strain sequencing project: providing services to taxonomists for standard genome sequencing and annotation.</title>
        <authorList>
            <consortium name="The Broad Institute Genomics Platform"/>
            <consortium name="The Broad Institute Genome Sequencing Center for Infectious Disease"/>
            <person name="Wu L."/>
            <person name="Ma J."/>
        </authorList>
    </citation>
    <scope>NUCLEOTIDE SEQUENCE [LARGE SCALE GENOMIC DNA]</scope>
    <source>
        <strain evidence="5">JCM 14545</strain>
    </source>
</reference>
<feature type="domain" description="Prephenate/arogenate dehydrogenase" evidence="3">
    <location>
        <begin position="2"/>
        <end position="271"/>
    </location>
</feature>
<dbReference type="InterPro" id="IPR003099">
    <property type="entry name" value="Prephen_DH"/>
</dbReference>
<dbReference type="RefSeq" id="WP_344427088.1">
    <property type="nucleotide sequence ID" value="NZ_BAAANN010000030.1"/>
</dbReference>
<dbReference type="PANTHER" id="PTHR21363:SF0">
    <property type="entry name" value="PREPHENATE DEHYDROGENASE [NADP(+)]"/>
    <property type="match status" value="1"/>
</dbReference>
<evidence type="ECO:0000256" key="1">
    <source>
        <dbReference type="ARBA" id="ARBA00007964"/>
    </source>
</evidence>
<sequence length="296" mass="29160">MSSRCVVAGGAGAVGGMLTALLRDAGAAVTIADPAVSSDILDPAPALADELAAADAVVLAVPGDVAVAALPVLAPLLRPDALLVETLSVKGPVSAAIAAHRPGGPALGVNPMFAPDLAIAGRPVAVVTHRGGPSVDAFLEVFAGAKLVPVTAAAHDRLTATAQALTHAAVLAFGIGLAELDVDIAALTALAPPPCATLLGLLARISSGEPEVYWEIQADNPDAAAARAALRGGAARLSHLVETGDRAGFEVELAGARDALGTELRPAATACAAVFAAMPALHATAAALTSTEMGHR</sequence>
<dbReference type="SUPFAM" id="SSF48179">
    <property type="entry name" value="6-phosphogluconate dehydrogenase C-terminal domain-like"/>
    <property type="match status" value="1"/>
</dbReference>
<evidence type="ECO:0000313" key="5">
    <source>
        <dbReference type="Proteomes" id="UP001501116"/>
    </source>
</evidence>
<evidence type="ECO:0000313" key="4">
    <source>
        <dbReference type="EMBL" id="GAA1978256.1"/>
    </source>
</evidence>
<comment type="caution">
    <text evidence="4">The sequence shown here is derived from an EMBL/GenBank/DDBJ whole genome shotgun (WGS) entry which is preliminary data.</text>
</comment>
<evidence type="ECO:0000256" key="2">
    <source>
        <dbReference type="ARBA" id="ARBA00023002"/>
    </source>
</evidence>
<organism evidence="4 5">
    <name type="scientific">Amycolatopsis minnesotensis</name>
    <dbReference type="NCBI Taxonomy" id="337894"/>
    <lineage>
        <taxon>Bacteria</taxon>
        <taxon>Bacillati</taxon>
        <taxon>Actinomycetota</taxon>
        <taxon>Actinomycetes</taxon>
        <taxon>Pseudonocardiales</taxon>
        <taxon>Pseudonocardiaceae</taxon>
        <taxon>Amycolatopsis</taxon>
    </lineage>
</organism>
<dbReference type="Proteomes" id="UP001501116">
    <property type="component" value="Unassembled WGS sequence"/>
</dbReference>
<keyword evidence="2" id="KW-0560">Oxidoreductase</keyword>